<feature type="region of interest" description="Disordered" evidence="1">
    <location>
        <begin position="1"/>
        <end position="25"/>
    </location>
</feature>
<keyword evidence="3" id="KW-1185">Reference proteome</keyword>
<name>E9G784_DAPPU</name>
<feature type="compositionally biased region" description="Basic and acidic residues" evidence="1">
    <location>
        <begin position="306"/>
        <end position="322"/>
    </location>
</feature>
<evidence type="ECO:0000256" key="1">
    <source>
        <dbReference type="SAM" id="MobiDB-lite"/>
    </source>
</evidence>
<feature type="region of interest" description="Disordered" evidence="1">
    <location>
        <begin position="278"/>
        <end position="327"/>
    </location>
</feature>
<dbReference type="AlphaFoldDB" id="E9G784"/>
<feature type="compositionally biased region" description="Basic and acidic residues" evidence="1">
    <location>
        <begin position="471"/>
        <end position="482"/>
    </location>
</feature>
<dbReference type="EMBL" id="GL732534">
    <property type="protein sequence ID" value="EFX84689.1"/>
    <property type="molecule type" value="Genomic_DNA"/>
</dbReference>
<sequence>MEKDTELNDIQKNEDSLEHEPGNESEYLSRCEGAELAIEASCSQQHHEYSDFNDNLKMGNAHGSAVVSIEQESDYLIHCKYLQPKNNRIAGSDQEVGGSLLNKFPMLKSNLLNDSEELNKKKQKIHCTKPKNKKRVIKRKENELKKILCPYMIVNSKRPRKLCLPGDGREHGIVFACLYRLLQCHFTLAPNTNDLNEDKCEELGIPYENFLPFIELMNIIKDIPVPDIVSRTGQLRLLPPSLGSLVGYRGLDLHQDYLQTRSRQFETSCHAITELDENEANALEGPSEHSETVSNSVEVEEPITSRSKEPEDKSYPRHKPDEIPLGEKNADSLLRTRLMTLFFWPGIMSCMPVPDLTKEHQTPEAAGVCPESPLTKNKDKAPGKRQTKIKRKEMLQQLSLKRYGKSKALNKTIISTASVEDSNNTVGSTGANGEISEAAAMPSASTGPASEADKFIIPVSPAKKAKRTPAKPKDVPLSDRVTRNLKKL</sequence>
<dbReference type="Proteomes" id="UP000000305">
    <property type="component" value="Unassembled WGS sequence"/>
</dbReference>
<dbReference type="OrthoDB" id="2143914at2759"/>
<feature type="region of interest" description="Disordered" evidence="1">
    <location>
        <begin position="460"/>
        <end position="488"/>
    </location>
</feature>
<accession>E9G784</accession>
<dbReference type="KEGG" id="dpx:DAPPUDRAFT_314719"/>
<reference evidence="2 3" key="1">
    <citation type="journal article" date="2011" name="Science">
        <title>The ecoresponsive genome of Daphnia pulex.</title>
        <authorList>
            <person name="Colbourne J.K."/>
            <person name="Pfrender M.E."/>
            <person name="Gilbert D."/>
            <person name="Thomas W.K."/>
            <person name="Tucker A."/>
            <person name="Oakley T.H."/>
            <person name="Tokishita S."/>
            <person name="Aerts A."/>
            <person name="Arnold G.J."/>
            <person name="Basu M.K."/>
            <person name="Bauer D.J."/>
            <person name="Caceres C.E."/>
            <person name="Carmel L."/>
            <person name="Casola C."/>
            <person name="Choi J.H."/>
            <person name="Detter J.C."/>
            <person name="Dong Q."/>
            <person name="Dusheyko S."/>
            <person name="Eads B.D."/>
            <person name="Frohlich T."/>
            <person name="Geiler-Samerotte K.A."/>
            <person name="Gerlach D."/>
            <person name="Hatcher P."/>
            <person name="Jogdeo S."/>
            <person name="Krijgsveld J."/>
            <person name="Kriventseva E.V."/>
            <person name="Kultz D."/>
            <person name="Laforsch C."/>
            <person name="Lindquist E."/>
            <person name="Lopez J."/>
            <person name="Manak J.R."/>
            <person name="Muller J."/>
            <person name="Pangilinan J."/>
            <person name="Patwardhan R.P."/>
            <person name="Pitluck S."/>
            <person name="Pritham E.J."/>
            <person name="Rechtsteiner A."/>
            <person name="Rho M."/>
            <person name="Rogozin I.B."/>
            <person name="Sakarya O."/>
            <person name="Salamov A."/>
            <person name="Schaack S."/>
            <person name="Shapiro H."/>
            <person name="Shiga Y."/>
            <person name="Skalitzky C."/>
            <person name="Smith Z."/>
            <person name="Souvorov A."/>
            <person name="Sung W."/>
            <person name="Tang Z."/>
            <person name="Tsuchiya D."/>
            <person name="Tu H."/>
            <person name="Vos H."/>
            <person name="Wang M."/>
            <person name="Wolf Y.I."/>
            <person name="Yamagata H."/>
            <person name="Yamada T."/>
            <person name="Ye Y."/>
            <person name="Shaw J.R."/>
            <person name="Andrews J."/>
            <person name="Crease T.J."/>
            <person name="Tang H."/>
            <person name="Lucas S.M."/>
            <person name="Robertson H.M."/>
            <person name="Bork P."/>
            <person name="Koonin E.V."/>
            <person name="Zdobnov E.M."/>
            <person name="Grigoriev I.V."/>
            <person name="Lynch M."/>
            <person name="Boore J.L."/>
        </authorList>
    </citation>
    <scope>NUCLEOTIDE SEQUENCE [LARGE SCALE GENOMIC DNA]</scope>
</reference>
<dbReference type="HOGENOM" id="CLU_559302_0_0_1"/>
<proteinExistence type="predicted"/>
<feature type="region of interest" description="Disordered" evidence="1">
    <location>
        <begin position="364"/>
        <end position="388"/>
    </location>
</feature>
<evidence type="ECO:0000313" key="3">
    <source>
        <dbReference type="Proteomes" id="UP000000305"/>
    </source>
</evidence>
<gene>
    <name evidence="2" type="ORF">DAPPUDRAFT_314719</name>
</gene>
<dbReference type="InParanoid" id="E9G784"/>
<protein>
    <submittedName>
        <fullName evidence="2">Uncharacterized protein</fullName>
    </submittedName>
</protein>
<evidence type="ECO:0000313" key="2">
    <source>
        <dbReference type="EMBL" id="EFX84689.1"/>
    </source>
</evidence>
<organism evidence="2 3">
    <name type="scientific">Daphnia pulex</name>
    <name type="common">Water flea</name>
    <dbReference type="NCBI Taxonomy" id="6669"/>
    <lineage>
        <taxon>Eukaryota</taxon>
        <taxon>Metazoa</taxon>
        <taxon>Ecdysozoa</taxon>
        <taxon>Arthropoda</taxon>
        <taxon>Crustacea</taxon>
        <taxon>Branchiopoda</taxon>
        <taxon>Diplostraca</taxon>
        <taxon>Cladocera</taxon>
        <taxon>Anomopoda</taxon>
        <taxon>Daphniidae</taxon>
        <taxon>Daphnia</taxon>
    </lineage>
</organism>